<dbReference type="SMART" id="SM00054">
    <property type="entry name" value="EFh"/>
    <property type="match status" value="5"/>
</dbReference>
<dbReference type="Proteomes" id="UP000007798">
    <property type="component" value="Unassembled WGS sequence"/>
</dbReference>
<feature type="domain" description="EF-hand" evidence="12">
    <location>
        <begin position="181"/>
        <end position="216"/>
    </location>
</feature>
<dbReference type="EMBL" id="CH963920">
    <property type="protein sequence ID" value="EDW78174.2"/>
    <property type="molecule type" value="Genomic_DNA"/>
</dbReference>
<evidence type="ECO:0000313" key="14">
    <source>
        <dbReference type="Proteomes" id="UP000007798"/>
    </source>
</evidence>
<evidence type="ECO:0000259" key="12">
    <source>
        <dbReference type="PROSITE" id="PS50222"/>
    </source>
</evidence>
<dbReference type="KEGG" id="dwi:6644212"/>
<dbReference type="Pfam" id="PF13499">
    <property type="entry name" value="EF-hand_7"/>
    <property type="match status" value="2"/>
</dbReference>
<gene>
    <name evidence="13" type="primary">Dwil\GK24151</name>
    <name evidence="13" type="ORF">Dwil_GK24151</name>
</gene>
<dbReference type="GO" id="GO:0015031">
    <property type="term" value="P:protein transport"/>
    <property type="evidence" value="ECO:0007669"/>
    <property type="project" value="UniProtKB-ARBA"/>
</dbReference>
<dbReference type="eggNOG" id="KOG4223">
    <property type="taxonomic scope" value="Eukaryota"/>
</dbReference>
<comment type="function">
    <text evidence="9">Probable molecular chaperone assisting protein biosynthesis and transport in the endoplasmic reticulum. Required for the proper biosynthesis and transport of pulmonary surfactant-associated protein A/SP-A, pulmonary surfactant-associated protein D/SP-D and the lipid transporter ABCA3. By regulating both the proper expression and the degradation through the endoplasmic reticulum-associated protein degradation pathway of these proteins plays a crucial role in pulmonary surfactant homeostasis. Has an anti-fibrotic activity by negatively regulating the secretion of type I and type III collagens. This calcium-binding protein also transiently associates with immature PCSK6 and regulates its secretion.</text>
</comment>
<dbReference type="PROSITE" id="PS00018">
    <property type="entry name" value="EF_HAND_1"/>
    <property type="match status" value="3"/>
</dbReference>
<dbReference type="GO" id="GO:0005509">
    <property type="term" value="F:calcium ion binding"/>
    <property type="evidence" value="ECO:0007669"/>
    <property type="project" value="InterPro"/>
</dbReference>
<dbReference type="InterPro" id="IPR002048">
    <property type="entry name" value="EF_hand_dom"/>
</dbReference>
<dbReference type="InterPro" id="IPR011992">
    <property type="entry name" value="EF-hand-dom_pair"/>
</dbReference>
<dbReference type="PROSITE" id="PS50222">
    <property type="entry name" value="EF_HAND_2"/>
    <property type="match status" value="3"/>
</dbReference>
<evidence type="ECO:0000256" key="1">
    <source>
        <dbReference type="ARBA" id="ARBA00004319"/>
    </source>
</evidence>
<proteinExistence type="predicted"/>
<comment type="subcellular location">
    <subcellularLocation>
        <location evidence="1">Endoplasmic reticulum lumen</location>
    </subcellularLocation>
</comment>
<dbReference type="InParanoid" id="B4N112"/>
<dbReference type="Gene3D" id="1.10.238.10">
    <property type="entry name" value="EF-hand"/>
    <property type="match status" value="3"/>
</dbReference>
<keyword evidence="8" id="KW-0143">Chaperone</keyword>
<sequence>MPNRGNLPVALCIMVFGLFVVVGPMPAFGAVANSHSHKHEKQSSKERVKDGIYVPRDAHHHGEQGEHNVEFDHEAIIGNTKEAQEFDTLTPEESKRRLLILIKMMDLNKDEFIDRHELKAWILRSFKKLSEEEAADRFDEIDQDQDEKITWKEYLQDTYAMEDENFKKETIDFESYEEEQQMIKQDKEMFNAADINKDGVLHLEEFILFQNPEEHPQMLPILLEHTMKDKDTNQDGKIDFKEYVGESAGQHDKEWLITEKERFDKDHDANGDGALTGNEVLSWVVPSNTEIAIDEVDHLFVSTDLDHDDRLSYLEILNNYDTFVGSEATDYGDHLQNINHLTDEL</sequence>
<dbReference type="STRING" id="7260.B4N112"/>
<keyword evidence="3" id="KW-0732">Signal</keyword>
<evidence type="ECO:0000313" key="13">
    <source>
        <dbReference type="EMBL" id="EDW78174.2"/>
    </source>
</evidence>
<evidence type="ECO:0000256" key="9">
    <source>
        <dbReference type="ARBA" id="ARBA00056975"/>
    </source>
</evidence>
<dbReference type="CDD" id="cd16227">
    <property type="entry name" value="EFh_CREC_RCN2_like"/>
    <property type="match status" value="1"/>
</dbReference>
<comment type="subunit">
    <text evidence="10">Interacts with PCSK6 (immature form including the propeptide); probably involved in the maturation and the secretion of PCSK6.</text>
</comment>
<evidence type="ECO:0000256" key="2">
    <source>
        <dbReference type="ARBA" id="ARBA00022723"/>
    </source>
</evidence>
<dbReference type="PANTHER" id="PTHR10827:SF95">
    <property type="entry name" value="LD34388P"/>
    <property type="match status" value="1"/>
</dbReference>
<evidence type="ECO:0000256" key="10">
    <source>
        <dbReference type="ARBA" id="ARBA00063143"/>
    </source>
</evidence>
<dbReference type="FunFam" id="1.10.238.10:FF:000104">
    <property type="entry name" value="calumenin isoform X1"/>
    <property type="match status" value="1"/>
</dbReference>
<feature type="domain" description="EF-hand" evidence="12">
    <location>
        <begin position="129"/>
        <end position="164"/>
    </location>
</feature>
<evidence type="ECO:0000256" key="6">
    <source>
        <dbReference type="ARBA" id="ARBA00022837"/>
    </source>
</evidence>
<accession>B4N112</accession>
<evidence type="ECO:0000256" key="5">
    <source>
        <dbReference type="ARBA" id="ARBA00022824"/>
    </source>
</evidence>
<keyword evidence="6" id="KW-0106">Calcium</keyword>
<dbReference type="AlphaFoldDB" id="B4N112"/>
<organism evidence="13 14">
    <name type="scientific">Drosophila willistoni</name>
    <name type="common">Fruit fly</name>
    <dbReference type="NCBI Taxonomy" id="7260"/>
    <lineage>
        <taxon>Eukaryota</taxon>
        <taxon>Metazoa</taxon>
        <taxon>Ecdysozoa</taxon>
        <taxon>Arthropoda</taxon>
        <taxon>Hexapoda</taxon>
        <taxon>Insecta</taxon>
        <taxon>Pterygota</taxon>
        <taxon>Neoptera</taxon>
        <taxon>Endopterygota</taxon>
        <taxon>Diptera</taxon>
        <taxon>Brachycera</taxon>
        <taxon>Muscomorpha</taxon>
        <taxon>Ephydroidea</taxon>
        <taxon>Drosophilidae</taxon>
        <taxon>Drosophila</taxon>
        <taxon>Sophophora</taxon>
    </lineage>
</organism>
<keyword evidence="4" id="KW-0677">Repeat</keyword>
<dbReference type="PANTHER" id="PTHR10827">
    <property type="entry name" value="RETICULOCALBIN"/>
    <property type="match status" value="1"/>
</dbReference>
<evidence type="ECO:0000256" key="7">
    <source>
        <dbReference type="ARBA" id="ARBA00023180"/>
    </source>
</evidence>
<keyword evidence="14" id="KW-1185">Reference proteome</keyword>
<reference evidence="13 14" key="1">
    <citation type="journal article" date="2007" name="Nature">
        <title>Evolution of genes and genomes on the Drosophila phylogeny.</title>
        <authorList>
            <consortium name="Drosophila 12 Genomes Consortium"/>
            <person name="Clark A.G."/>
            <person name="Eisen M.B."/>
            <person name="Smith D.R."/>
            <person name="Bergman C.M."/>
            <person name="Oliver B."/>
            <person name="Markow T.A."/>
            <person name="Kaufman T.C."/>
            <person name="Kellis M."/>
            <person name="Gelbart W."/>
            <person name="Iyer V.N."/>
            <person name="Pollard D.A."/>
            <person name="Sackton T.B."/>
            <person name="Larracuente A.M."/>
            <person name="Singh N.D."/>
            <person name="Abad J.P."/>
            <person name="Abt D.N."/>
            <person name="Adryan B."/>
            <person name="Aguade M."/>
            <person name="Akashi H."/>
            <person name="Anderson W.W."/>
            <person name="Aquadro C.F."/>
            <person name="Ardell D.H."/>
            <person name="Arguello R."/>
            <person name="Artieri C.G."/>
            <person name="Barbash D.A."/>
            <person name="Barker D."/>
            <person name="Barsanti P."/>
            <person name="Batterham P."/>
            <person name="Batzoglou S."/>
            <person name="Begun D."/>
            <person name="Bhutkar A."/>
            <person name="Blanco E."/>
            <person name="Bosak S.A."/>
            <person name="Bradley R.K."/>
            <person name="Brand A.D."/>
            <person name="Brent M.R."/>
            <person name="Brooks A.N."/>
            <person name="Brown R.H."/>
            <person name="Butlin R.K."/>
            <person name="Caggese C."/>
            <person name="Calvi B.R."/>
            <person name="Bernardo de Carvalho A."/>
            <person name="Caspi A."/>
            <person name="Castrezana S."/>
            <person name="Celniker S.E."/>
            <person name="Chang J.L."/>
            <person name="Chapple C."/>
            <person name="Chatterji S."/>
            <person name="Chinwalla A."/>
            <person name="Civetta A."/>
            <person name="Clifton S.W."/>
            <person name="Comeron J.M."/>
            <person name="Costello J.C."/>
            <person name="Coyne J.A."/>
            <person name="Daub J."/>
            <person name="David R.G."/>
            <person name="Delcher A.L."/>
            <person name="Delehaunty K."/>
            <person name="Do C.B."/>
            <person name="Ebling H."/>
            <person name="Edwards K."/>
            <person name="Eickbush T."/>
            <person name="Evans J.D."/>
            <person name="Filipski A."/>
            <person name="Findeiss S."/>
            <person name="Freyhult E."/>
            <person name="Fulton L."/>
            <person name="Fulton R."/>
            <person name="Garcia A.C."/>
            <person name="Gardiner A."/>
            <person name="Garfield D.A."/>
            <person name="Garvin B.E."/>
            <person name="Gibson G."/>
            <person name="Gilbert D."/>
            <person name="Gnerre S."/>
            <person name="Godfrey J."/>
            <person name="Good R."/>
            <person name="Gotea V."/>
            <person name="Gravely B."/>
            <person name="Greenberg A.J."/>
            <person name="Griffiths-Jones S."/>
            <person name="Gross S."/>
            <person name="Guigo R."/>
            <person name="Gustafson E.A."/>
            <person name="Haerty W."/>
            <person name="Hahn M.W."/>
            <person name="Halligan D.L."/>
            <person name="Halpern A.L."/>
            <person name="Halter G.M."/>
            <person name="Han M.V."/>
            <person name="Heger A."/>
            <person name="Hillier L."/>
            <person name="Hinrichs A.S."/>
            <person name="Holmes I."/>
            <person name="Hoskins R.A."/>
            <person name="Hubisz M.J."/>
            <person name="Hultmark D."/>
            <person name="Huntley M.A."/>
            <person name="Jaffe D.B."/>
            <person name="Jagadeeshan S."/>
            <person name="Jeck W.R."/>
            <person name="Johnson J."/>
            <person name="Jones C.D."/>
            <person name="Jordan W.C."/>
            <person name="Karpen G.H."/>
            <person name="Kataoka E."/>
            <person name="Keightley P.D."/>
            <person name="Kheradpour P."/>
            <person name="Kirkness E.F."/>
            <person name="Koerich L.B."/>
            <person name="Kristiansen K."/>
            <person name="Kudrna D."/>
            <person name="Kulathinal R.J."/>
            <person name="Kumar S."/>
            <person name="Kwok R."/>
            <person name="Lander E."/>
            <person name="Langley C.H."/>
            <person name="Lapoint R."/>
            <person name="Lazzaro B.P."/>
            <person name="Lee S.J."/>
            <person name="Levesque L."/>
            <person name="Li R."/>
            <person name="Lin C.F."/>
            <person name="Lin M.F."/>
            <person name="Lindblad-Toh K."/>
            <person name="Llopart A."/>
            <person name="Long M."/>
            <person name="Low L."/>
            <person name="Lozovsky E."/>
            <person name="Lu J."/>
            <person name="Luo M."/>
            <person name="Machado C.A."/>
            <person name="Makalowski W."/>
            <person name="Marzo M."/>
            <person name="Matsuda M."/>
            <person name="Matzkin L."/>
            <person name="McAllister B."/>
            <person name="McBride C.S."/>
            <person name="McKernan B."/>
            <person name="McKernan K."/>
            <person name="Mendez-Lago M."/>
            <person name="Minx P."/>
            <person name="Mollenhauer M.U."/>
            <person name="Montooth K."/>
            <person name="Mount S.M."/>
            <person name="Mu X."/>
            <person name="Myers E."/>
            <person name="Negre B."/>
            <person name="Newfeld S."/>
            <person name="Nielsen R."/>
            <person name="Noor M.A."/>
            <person name="O'Grady P."/>
            <person name="Pachter L."/>
            <person name="Papaceit M."/>
            <person name="Parisi M.J."/>
            <person name="Parisi M."/>
            <person name="Parts L."/>
            <person name="Pedersen J.S."/>
            <person name="Pesole G."/>
            <person name="Phillippy A.M."/>
            <person name="Ponting C.P."/>
            <person name="Pop M."/>
            <person name="Porcelli D."/>
            <person name="Powell J.R."/>
            <person name="Prohaska S."/>
            <person name="Pruitt K."/>
            <person name="Puig M."/>
            <person name="Quesneville H."/>
            <person name="Ram K.R."/>
            <person name="Rand D."/>
            <person name="Rasmussen M.D."/>
            <person name="Reed L.K."/>
            <person name="Reenan R."/>
            <person name="Reily A."/>
            <person name="Remington K.A."/>
            <person name="Rieger T.T."/>
            <person name="Ritchie M.G."/>
            <person name="Robin C."/>
            <person name="Rogers Y.H."/>
            <person name="Rohde C."/>
            <person name="Rozas J."/>
            <person name="Rubenfield M.J."/>
            <person name="Ruiz A."/>
            <person name="Russo S."/>
            <person name="Salzberg S.L."/>
            <person name="Sanchez-Gracia A."/>
            <person name="Saranga D.J."/>
            <person name="Sato H."/>
            <person name="Schaeffer S.W."/>
            <person name="Schatz M.C."/>
            <person name="Schlenke T."/>
            <person name="Schwartz R."/>
            <person name="Segarra C."/>
            <person name="Singh R.S."/>
            <person name="Sirot L."/>
            <person name="Sirota M."/>
            <person name="Sisneros N.B."/>
            <person name="Smith C.D."/>
            <person name="Smith T.F."/>
            <person name="Spieth J."/>
            <person name="Stage D.E."/>
            <person name="Stark A."/>
            <person name="Stephan W."/>
            <person name="Strausberg R.L."/>
            <person name="Strempel S."/>
            <person name="Sturgill D."/>
            <person name="Sutton G."/>
            <person name="Sutton G.G."/>
            <person name="Tao W."/>
            <person name="Teichmann S."/>
            <person name="Tobari Y.N."/>
            <person name="Tomimura Y."/>
            <person name="Tsolas J.M."/>
            <person name="Valente V.L."/>
            <person name="Venter E."/>
            <person name="Venter J.C."/>
            <person name="Vicario S."/>
            <person name="Vieira F.G."/>
            <person name="Vilella A.J."/>
            <person name="Villasante A."/>
            <person name="Walenz B."/>
            <person name="Wang J."/>
            <person name="Wasserman M."/>
            <person name="Watts T."/>
            <person name="Wilson D."/>
            <person name="Wilson R.K."/>
            <person name="Wing R.A."/>
            <person name="Wolfner M.F."/>
            <person name="Wong A."/>
            <person name="Wong G.K."/>
            <person name="Wu C.I."/>
            <person name="Wu G."/>
            <person name="Yamamoto D."/>
            <person name="Yang H.P."/>
            <person name="Yang S.P."/>
            <person name="Yorke J.A."/>
            <person name="Yoshida K."/>
            <person name="Zdobnov E."/>
            <person name="Zhang P."/>
            <person name="Zhang Y."/>
            <person name="Zimin A.V."/>
            <person name="Baldwin J."/>
            <person name="Abdouelleil A."/>
            <person name="Abdulkadir J."/>
            <person name="Abebe A."/>
            <person name="Abera B."/>
            <person name="Abreu J."/>
            <person name="Acer S.C."/>
            <person name="Aftuck L."/>
            <person name="Alexander A."/>
            <person name="An P."/>
            <person name="Anderson E."/>
            <person name="Anderson S."/>
            <person name="Arachi H."/>
            <person name="Azer M."/>
            <person name="Bachantsang P."/>
            <person name="Barry A."/>
            <person name="Bayul T."/>
            <person name="Berlin A."/>
            <person name="Bessette D."/>
            <person name="Bloom T."/>
            <person name="Blye J."/>
            <person name="Boguslavskiy L."/>
            <person name="Bonnet C."/>
            <person name="Boukhgalter B."/>
            <person name="Bourzgui I."/>
            <person name="Brown A."/>
            <person name="Cahill P."/>
            <person name="Channer S."/>
            <person name="Cheshatsang Y."/>
            <person name="Chuda L."/>
            <person name="Citroen M."/>
            <person name="Collymore A."/>
            <person name="Cooke P."/>
            <person name="Costello M."/>
            <person name="D'Aco K."/>
            <person name="Daza R."/>
            <person name="De Haan G."/>
            <person name="DeGray S."/>
            <person name="DeMaso C."/>
            <person name="Dhargay N."/>
            <person name="Dooley K."/>
            <person name="Dooley E."/>
            <person name="Doricent M."/>
            <person name="Dorje P."/>
            <person name="Dorjee K."/>
            <person name="Dupes A."/>
            <person name="Elong R."/>
            <person name="Falk J."/>
            <person name="Farina A."/>
            <person name="Faro S."/>
            <person name="Ferguson D."/>
            <person name="Fisher S."/>
            <person name="Foley C.D."/>
            <person name="Franke A."/>
            <person name="Friedrich D."/>
            <person name="Gadbois L."/>
            <person name="Gearin G."/>
            <person name="Gearin C.R."/>
            <person name="Giannoukos G."/>
            <person name="Goode T."/>
            <person name="Graham J."/>
            <person name="Grandbois E."/>
            <person name="Grewal S."/>
            <person name="Gyaltsen K."/>
            <person name="Hafez N."/>
            <person name="Hagos B."/>
            <person name="Hall J."/>
            <person name="Henson C."/>
            <person name="Hollinger A."/>
            <person name="Honan T."/>
            <person name="Huard M.D."/>
            <person name="Hughes L."/>
            <person name="Hurhula B."/>
            <person name="Husby M.E."/>
            <person name="Kamat A."/>
            <person name="Kanga B."/>
            <person name="Kashin S."/>
            <person name="Khazanovich D."/>
            <person name="Kisner P."/>
            <person name="Lance K."/>
            <person name="Lara M."/>
            <person name="Lee W."/>
            <person name="Lennon N."/>
            <person name="Letendre F."/>
            <person name="LeVine R."/>
            <person name="Lipovsky A."/>
            <person name="Liu X."/>
            <person name="Liu J."/>
            <person name="Liu S."/>
            <person name="Lokyitsang T."/>
            <person name="Lokyitsang Y."/>
            <person name="Lubonja R."/>
            <person name="Lui A."/>
            <person name="MacDonald P."/>
            <person name="Magnisalis V."/>
            <person name="Maru K."/>
            <person name="Matthews C."/>
            <person name="McCusker W."/>
            <person name="McDonough S."/>
            <person name="Mehta T."/>
            <person name="Meldrim J."/>
            <person name="Meneus L."/>
            <person name="Mihai O."/>
            <person name="Mihalev A."/>
            <person name="Mihova T."/>
            <person name="Mittelman R."/>
            <person name="Mlenga V."/>
            <person name="Montmayeur A."/>
            <person name="Mulrain L."/>
            <person name="Navidi A."/>
            <person name="Naylor J."/>
            <person name="Negash T."/>
            <person name="Nguyen T."/>
            <person name="Nguyen N."/>
            <person name="Nicol R."/>
            <person name="Norbu C."/>
            <person name="Norbu N."/>
            <person name="Novod N."/>
            <person name="O'Neill B."/>
            <person name="Osman S."/>
            <person name="Markiewicz E."/>
            <person name="Oyono O.L."/>
            <person name="Patti C."/>
            <person name="Phunkhang P."/>
            <person name="Pierre F."/>
            <person name="Priest M."/>
            <person name="Raghuraman S."/>
            <person name="Rege F."/>
            <person name="Reyes R."/>
            <person name="Rise C."/>
            <person name="Rogov P."/>
            <person name="Ross K."/>
            <person name="Ryan E."/>
            <person name="Settipalli S."/>
            <person name="Shea T."/>
            <person name="Sherpa N."/>
            <person name="Shi L."/>
            <person name="Shih D."/>
            <person name="Sparrow T."/>
            <person name="Spaulding J."/>
            <person name="Stalker J."/>
            <person name="Stange-Thomann N."/>
            <person name="Stavropoulos S."/>
            <person name="Stone C."/>
            <person name="Strader C."/>
            <person name="Tesfaye S."/>
            <person name="Thomson T."/>
            <person name="Thoulutsang Y."/>
            <person name="Thoulutsang D."/>
            <person name="Topham K."/>
            <person name="Topping I."/>
            <person name="Tsamla T."/>
            <person name="Vassiliev H."/>
            <person name="Vo A."/>
            <person name="Wangchuk T."/>
            <person name="Wangdi T."/>
            <person name="Weiand M."/>
            <person name="Wilkinson J."/>
            <person name="Wilson A."/>
            <person name="Yadav S."/>
            <person name="Young G."/>
            <person name="Yu Q."/>
            <person name="Zembek L."/>
            <person name="Zhong D."/>
            <person name="Zimmer A."/>
            <person name="Zwirko Z."/>
            <person name="Jaffe D.B."/>
            <person name="Alvarez P."/>
            <person name="Brockman W."/>
            <person name="Butler J."/>
            <person name="Chin C."/>
            <person name="Gnerre S."/>
            <person name="Grabherr M."/>
            <person name="Kleber M."/>
            <person name="Mauceli E."/>
            <person name="MacCallum I."/>
        </authorList>
    </citation>
    <scope>NUCLEOTIDE SEQUENCE [LARGE SCALE GENOMIC DNA]</scope>
    <source>
        <strain evidence="14">Tucson 14030-0811.24</strain>
    </source>
</reference>
<dbReference type="SUPFAM" id="SSF47473">
    <property type="entry name" value="EF-hand"/>
    <property type="match status" value="2"/>
</dbReference>
<feature type="domain" description="EF-hand" evidence="12">
    <location>
        <begin position="93"/>
        <end position="128"/>
    </location>
</feature>
<keyword evidence="2" id="KW-0479">Metal-binding</keyword>
<evidence type="ECO:0000256" key="4">
    <source>
        <dbReference type="ARBA" id="ARBA00022737"/>
    </source>
</evidence>
<evidence type="ECO:0000256" key="3">
    <source>
        <dbReference type="ARBA" id="ARBA00022729"/>
    </source>
</evidence>
<dbReference type="InterPro" id="IPR018247">
    <property type="entry name" value="EF_Hand_1_Ca_BS"/>
</dbReference>
<dbReference type="OrthoDB" id="293868at2759"/>
<dbReference type="HOGENOM" id="CLU_044718_0_0_1"/>
<keyword evidence="5" id="KW-0256">Endoplasmic reticulum</keyword>
<protein>
    <recommendedName>
        <fullName evidence="11">Reticulocalbin-3</fullName>
    </recommendedName>
</protein>
<dbReference type="FunCoup" id="B4N112">
    <property type="interactions" value="1941"/>
</dbReference>
<dbReference type="FunFam" id="1.10.238.10:FF:000424">
    <property type="entry name" value="GM18042"/>
    <property type="match status" value="1"/>
</dbReference>
<evidence type="ECO:0000256" key="8">
    <source>
        <dbReference type="ARBA" id="ARBA00023186"/>
    </source>
</evidence>
<name>B4N112_DROWI</name>
<evidence type="ECO:0000256" key="11">
    <source>
        <dbReference type="ARBA" id="ARBA00072696"/>
    </source>
</evidence>
<dbReference type="GO" id="GO:0005788">
    <property type="term" value="C:endoplasmic reticulum lumen"/>
    <property type="evidence" value="ECO:0007669"/>
    <property type="project" value="UniProtKB-SubCell"/>
</dbReference>
<keyword evidence="7" id="KW-0325">Glycoprotein</keyword>